<dbReference type="SUPFAM" id="SSF89550">
    <property type="entry name" value="PHP domain-like"/>
    <property type="match status" value="1"/>
</dbReference>
<reference evidence="1 2" key="1">
    <citation type="submission" date="2018-06" db="EMBL/GenBank/DDBJ databases">
        <authorList>
            <consortium name="Pathogen Informatics"/>
            <person name="Doyle S."/>
        </authorList>
    </citation>
    <scope>NUCLEOTIDE SEQUENCE [LARGE SCALE GENOMIC DNA]</scope>
    <source>
        <strain evidence="1 2">NCTC10005</strain>
    </source>
</reference>
<keyword evidence="1" id="KW-0378">Hydrolase</keyword>
<dbReference type="Proteomes" id="UP000255106">
    <property type="component" value="Unassembled WGS sequence"/>
</dbReference>
<gene>
    <name evidence="1" type="primary">ycdX_1</name>
    <name evidence="1" type="ORF">NCTC10005_05541</name>
</gene>
<dbReference type="InterPro" id="IPR016195">
    <property type="entry name" value="Pol/histidinol_Pase-like"/>
</dbReference>
<name>A0A377M202_ENTCL</name>
<accession>A0A377M202</accession>
<dbReference type="Gene3D" id="3.20.20.140">
    <property type="entry name" value="Metal-dependent hydrolases"/>
    <property type="match status" value="1"/>
</dbReference>
<evidence type="ECO:0000313" key="1">
    <source>
        <dbReference type="EMBL" id="STQ12745.1"/>
    </source>
</evidence>
<dbReference type="AlphaFoldDB" id="A0A377M202"/>
<dbReference type="EC" id="3.1.3.-" evidence="1"/>
<dbReference type="GO" id="GO:0016787">
    <property type="term" value="F:hydrolase activity"/>
    <property type="evidence" value="ECO:0007669"/>
    <property type="project" value="UniProtKB-KW"/>
</dbReference>
<organism evidence="1 2">
    <name type="scientific">Enterobacter cloacae</name>
    <dbReference type="NCBI Taxonomy" id="550"/>
    <lineage>
        <taxon>Bacteria</taxon>
        <taxon>Pseudomonadati</taxon>
        <taxon>Pseudomonadota</taxon>
        <taxon>Gammaproteobacteria</taxon>
        <taxon>Enterobacterales</taxon>
        <taxon>Enterobacteriaceae</taxon>
        <taxon>Enterobacter</taxon>
        <taxon>Enterobacter cloacae complex</taxon>
    </lineage>
</organism>
<proteinExistence type="predicted"/>
<evidence type="ECO:0000313" key="2">
    <source>
        <dbReference type="Proteomes" id="UP000255106"/>
    </source>
</evidence>
<protein>
    <submittedName>
        <fullName evidence="1">PHP family protein</fullName>
        <ecNumber evidence="1">3.1.3.-</ecNumber>
    </submittedName>
</protein>
<dbReference type="EMBL" id="UGJB01000004">
    <property type="protein sequence ID" value="STQ12745.1"/>
    <property type="molecule type" value="Genomic_DNA"/>
</dbReference>
<sequence>MALGSDSHTAFTLGDFSECLKVLNDVNFPEAQILNVTPRRMLDFLESRGMEPIAEFADL</sequence>